<dbReference type="VEuPathDB" id="VectorBase:AARA21_008831"/>
<evidence type="ECO:0000256" key="3">
    <source>
        <dbReference type="ARBA" id="ARBA00023157"/>
    </source>
</evidence>
<protein>
    <submittedName>
        <fullName evidence="4">Uncharacterized protein</fullName>
    </submittedName>
</protein>
<dbReference type="GO" id="GO:0016020">
    <property type="term" value="C:membrane"/>
    <property type="evidence" value="ECO:0007669"/>
    <property type="project" value="UniProtKB-SubCell"/>
</dbReference>
<accession>A0A182I5V9</accession>
<dbReference type="Gene3D" id="2.60.40.10">
    <property type="entry name" value="Immunoglobulins"/>
    <property type="match status" value="1"/>
</dbReference>
<evidence type="ECO:0000313" key="4">
    <source>
        <dbReference type="EnsemblMetazoa" id="AARA008961-PA"/>
    </source>
</evidence>
<keyword evidence="2" id="KW-0472">Membrane</keyword>
<dbReference type="PANTHER" id="PTHR45889">
    <property type="entry name" value="IG-LIKE DOMAIN-CONTAINING PROTEIN"/>
    <property type="match status" value="1"/>
</dbReference>
<dbReference type="EMBL" id="APCN01003513">
    <property type="status" value="NOT_ANNOTATED_CDS"/>
    <property type="molecule type" value="Genomic_DNA"/>
</dbReference>
<keyword evidence="3" id="KW-1015">Disulfide bond</keyword>
<dbReference type="SMART" id="SM00409">
    <property type="entry name" value="IG"/>
    <property type="match status" value="1"/>
</dbReference>
<organism evidence="4 5">
    <name type="scientific">Anopheles arabiensis</name>
    <name type="common">Mosquito</name>
    <dbReference type="NCBI Taxonomy" id="7173"/>
    <lineage>
        <taxon>Eukaryota</taxon>
        <taxon>Metazoa</taxon>
        <taxon>Ecdysozoa</taxon>
        <taxon>Arthropoda</taxon>
        <taxon>Hexapoda</taxon>
        <taxon>Insecta</taxon>
        <taxon>Pterygota</taxon>
        <taxon>Neoptera</taxon>
        <taxon>Endopterygota</taxon>
        <taxon>Diptera</taxon>
        <taxon>Nematocera</taxon>
        <taxon>Culicoidea</taxon>
        <taxon>Culicidae</taxon>
        <taxon>Anophelinae</taxon>
        <taxon>Anopheles</taxon>
    </lineage>
</organism>
<keyword evidence="5" id="KW-1185">Reference proteome</keyword>
<reference evidence="4" key="1">
    <citation type="submission" date="2022-08" db="UniProtKB">
        <authorList>
            <consortium name="EnsemblMetazoa"/>
        </authorList>
    </citation>
    <scope>IDENTIFICATION</scope>
    <source>
        <strain evidence="4">Dongola</strain>
    </source>
</reference>
<proteinExistence type="predicted"/>
<evidence type="ECO:0000256" key="2">
    <source>
        <dbReference type="ARBA" id="ARBA00023136"/>
    </source>
</evidence>
<dbReference type="SUPFAM" id="SSF48726">
    <property type="entry name" value="Immunoglobulin"/>
    <property type="match status" value="1"/>
</dbReference>
<dbReference type="PROSITE" id="PS50835">
    <property type="entry name" value="IG_LIKE"/>
    <property type="match status" value="1"/>
</dbReference>
<dbReference type="InterPro" id="IPR003598">
    <property type="entry name" value="Ig_sub2"/>
</dbReference>
<dbReference type="Pfam" id="PF08205">
    <property type="entry name" value="C2-set_2"/>
    <property type="match status" value="1"/>
</dbReference>
<dbReference type="InterPro" id="IPR013783">
    <property type="entry name" value="Ig-like_fold"/>
</dbReference>
<dbReference type="AlphaFoldDB" id="A0A182I5V9"/>
<evidence type="ECO:0000313" key="5">
    <source>
        <dbReference type="Proteomes" id="UP000075840"/>
    </source>
</evidence>
<sequence>MKEKNDNLKAKSTLFWLQELVESFESTFHSDAVHSPEIAVPMQQFSDPVHRMYLSRKTPIPKPPPTSIQIQGYSQHAKVEVREGEELTLTCVVPNARPAAQIVWYRANVEYKSNTIETKSAETEDHRYTATSKLQLQPTAEDDYIDYTCQARHQAIPEDRPMQSTVQLSVL</sequence>
<dbReference type="Proteomes" id="UP000075840">
    <property type="component" value="Unassembled WGS sequence"/>
</dbReference>
<dbReference type="InterPro" id="IPR013162">
    <property type="entry name" value="CD80_C2-set"/>
</dbReference>
<comment type="subcellular location">
    <subcellularLocation>
        <location evidence="1">Membrane</location>
        <topology evidence="1">Single-pass membrane protein</topology>
    </subcellularLocation>
</comment>
<dbReference type="InterPro" id="IPR007110">
    <property type="entry name" value="Ig-like_dom"/>
</dbReference>
<evidence type="ECO:0000256" key="1">
    <source>
        <dbReference type="ARBA" id="ARBA00004167"/>
    </source>
</evidence>
<dbReference type="EnsemblMetazoa" id="AARA008961-RA">
    <property type="protein sequence ID" value="AARA008961-PA"/>
    <property type="gene ID" value="AARA008961"/>
</dbReference>
<name>A0A182I5V9_ANOAR</name>
<dbReference type="InterPro" id="IPR036179">
    <property type="entry name" value="Ig-like_dom_sf"/>
</dbReference>
<dbReference type="PANTHER" id="PTHR45889:SF8">
    <property type="entry name" value="IG-LIKE DOMAIN-CONTAINING PROTEIN"/>
    <property type="match status" value="1"/>
</dbReference>
<dbReference type="SMART" id="SM00408">
    <property type="entry name" value="IGc2"/>
    <property type="match status" value="1"/>
</dbReference>
<dbReference type="InterPro" id="IPR003599">
    <property type="entry name" value="Ig_sub"/>
</dbReference>
<dbReference type="VEuPathDB" id="VectorBase:AARA008961"/>